<name>A0A1I2MP04_9ACTN</name>
<dbReference type="EMBL" id="FONG01000036">
    <property type="protein sequence ID" value="SFF90871.1"/>
    <property type="molecule type" value="Genomic_DNA"/>
</dbReference>
<proteinExistence type="predicted"/>
<evidence type="ECO:0000313" key="2">
    <source>
        <dbReference type="EMBL" id="SFF90871.1"/>
    </source>
</evidence>
<gene>
    <name evidence="2" type="ORF">SAMN05216251_13614</name>
</gene>
<dbReference type="AlphaFoldDB" id="A0A1I2MP04"/>
<organism evidence="2 3">
    <name type="scientific">Actinacidiphila alni</name>
    <dbReference type="NCBI Taxonomy" id="380248"/>
    <lineage>
        <taxon>Bacteria</taxon>
        <taxon>Bacillati</taxon>
        <taxon>Actinomycetota</taxon>
        <taxon>Actinomycetes</taxon>
        <taxon>Kitasatosporales</taxon>
        <taxon>Streptomycetaceae</taxon>
        <taxon>Actinacidiphila</taxon>
    </lineage>
</organism>
<accession>A0A1I2MP04</accession>
<feature type="compositionally biased region" description="Basic residues" evidence="1">
    <location>
        <begin position="26"/>
        <end position="36"/>
    </location>
</feature>
<protein>
    <submittedName>
        <fullName evidence="2">Uncharacterized protein</fullName>
    </submittedName>
</protein>
<keyword evidence="3" id="KW-1185">Reference proteome</keyword>
<sequence length="36" mass="4080">MGGAVVARQYGVRLQPQNGKYPERRHVTRRHSTTDG</sequence>
<reference evidence="3" key="1">
    <citation type="submission" date="2016-10" db="EMBL/GenBank/DDBJ databases">
        <authorList>
            <person name="Varghese N."/>
            <person name="Submissions S."/>
        </authorList>
    </citation>
    <scope>NUCLEOTIDE SEQUENCE [LARGE SCALE GENOMIC DNA]</scope>
    <source>
        <strain evidence="3">CGMCC 4.3510</strain>
    </source>
</reference>
<dbReference type="Proteomes" id="UP000199323">
    <property type="component" value="Unassembled WGS sequence"/>
</dbReference>
<evidence type="ECO:0000313" key="3">
    <source>
        <dbReference type="Proteomes" id="UP000199323"/>
    </source>
</evidence>
<feature type="region of interest" description="Disordered" evidence="1">
    <location>
        <begin position="1"/>
        <end position="36"/>
    </location>
</feature>
<evidence type="ECO:0000256" key="1">
    <source>
        <dbReference type="SAM" id="MobiDB-lite"/>
    </source>
</evidence>